<dbReference type="GO" id="GO:0000398">
    <property type="term" value="P:mRNA splicing, via spliceosome"/>
    <property type="evidence" value="ECO:0007669"/>
    <property type="project" value="InterPro"/>
</dbReference>
<keyword evidence="1" id="KW-0508">mRNA splicing</keyword>
<organism evidence="2 3">
    <name type="scientific">Lynx pardinus</name>
    <name type="common">Iberian lynx</name>
    <name type="synonym">Felis pardina</name>
    <dbReference type="NCBI Taxonomy" id="191816"/>
    <lineage>
        <taxon>Eukaryota</taxon>
        <taxon>Metazoa</taxon>
        <taxon>Chordata</taxon>
        <taxon>Craniata</taxon>
        <taxon>Vertebrata</taxon>
        <taxon>Euteleostomi</taxon>
        <taxon>Mammalia</taxon>
        <taxon>Eutheria</taxon>
        <taxon>Laurasiatheria</taxon>
        <taxon>Carnivora</taxon>
        <taxon>Feliformia</taxon>
        <taxon>Felidae</taxon>
        <taxon>Felinae</taxon>
        <taxon>Lynx</taxon>
    </lineage>
</organism>
<dbReference type="AlphaFoldDB" id="A0A485PE48"/>
<feature type="non-terminal residue" evidence="2">
    <location>
        <position position="1"/>
    </location>
</feature>
<gene>
    <name evidence="2" type="ORF">LYPA_23C019940</name>
</gene>
<evidence type="ECO:0000313" key="3">
    <source>
        <dbReference type="Proteomes" id="UP000386466"/>
    </source>
</evidence>
<keyword evidence="3" id="KW-1185">Reference proteome</keyword>
<comment type="subunit">
    <text evidence="1">Identified in the spliceosome C complex.</text>
</comment>
<evidence type="ECO:0000313" key="2">
    <source>
        <dbReference type="EMBL" id="VFV42339.1"/>
    </source>
</evidence>
<dbReference type="Proteomes" id="UP000386466">
    <property type="component" value="Unassembled WGS sequence"/>
</dbReference>
<name>A0A485PE48_LYNPA</name>
<dbReference type="PANTHER" id="PTHR12096">
    <property type="entry name" value="NUCLEAR PROTEIN SKIP-RELATED"/>
    <property type="match status" value="1"/>
</dbReference>
<dbReference type="GO" id="GO:0005681">
    <property type="term" value="C:spliceosomal complex"/>
    <property type="evidence" value="ECO:0007669"/>
    <property type="project" value="UniProtKB-UniRule"/>
</dbReference>
<keyword evidence="1" id="KW-0539">Nucleus</keyword>
<keyword evidence="1" id="KW-0747">Spliceosome</keyword>
<keyword evidence="1" id="KW-0507">mRNA processing</keyword>
<comment type="similarity">
    <text evidence="1">Belongs to the SNW family.</text>
</comment>
<comment type="function">
    <text evidence="1">Involved in pre-mRNA splicing.</text>
</comment>
<dbReference type="EMBL" id="CAAGRJ010031913">
    <property type="protein sequence ID" value="VFV42339.1"/>
    <property type="molecule type" value="Genomic_DNA"/>
</dbReference>
<comment type="subcellular location">
    <subcellularLocation>
        <location evidence="1">Nucleus</location>
    </subcellularLocation>
</comment>
<sequence length="71" mass="8292">VSKIMVQNIYRPSKILDKARYGDDLEARIKTNRVVLNKEFSGLDHRQRGREGPVQFEEGPFDLDKFLEEAK</sequence>
<accession>A0A485PE48</accession>
<dbReference type="InterPro" id="IPR017862">
    <property type="entry name" value="SKI-int_prot_SKIP"/>
</dbReference>
<evidence type="ECO:0000256" key="1">
    <source>
        <dbReference type="RuleBase" id="RU367140"/>
    </source>
</evidence>
<proteinExistence type="inferred from homology"/>
<protein>
    <recommendedName>
        <fullName evidence="1">SNW domain-containing protein 1</fullName>
    </recommendedName>
</protein>
<reference evidence="2 3" key="1">
    <citation type="submission" date="2019-01" db="EMBL/GenBank/DDBJ databases">
        <authorList>
            <person name="Alioto T."/>
            <person name="Alioto T."/>
        </authorList>
    </citation>
    <scope>NUCLEOTIDE SEQUENCE [LARGE SCALE GENOMIC DNA]</scope>
</reference>